<keyword evidence="9" id="KW-1015">Disulfide bond</keyword>
<evidence type="ECO:0000256" key="12">
    <source>
        <dbReference type="ARBA" id="ARBA00023286"/>
    </source>
</evidence>
<keyword evidence="7 15" id="KW-0406">Ion transport</keyword>
<feature type="domain" description="Neurotransmitter-gated ion-channel transmembrane" evidence="18">
    <location>
        <begin position="305"/>
        <end position="582"/>
    </location>
</feature>
<evidence type="ECO:0000256" key="6">
    <source>
        <dbReference type="ARBA" id="ARBA00023018"/>
    </source>
</evidence>
<proteinExistence type="inferred from homology"/>
<dbReference type="SUPFAM" id="SSF90112">
    <property type="entry name" value="Neurotransmitter-gated ion-channel transmembrane pore"/>
    <property type="match status" value="1"/>
</dbReference>
<protein>
    <recommendedName>
        <fullName evidence="21">Neurotransmitter-gated ion-channel ligand-binding domain-containing protein</fullName>
    </recommendedName>
</protein>
<reference evidence="19 20" key="1">
    <citation type="journal article" date="2018" name="Sci. Rep.">
        <title>Comparative analysis of the Pocillopora damicornis genome highlights role of immune system in coral evolution.</title>
        <authorList>
            <person name="Cunning R."/>
            <person name="Bay R.A."/>
            <person name="Gillette P."/>
            <person name="Baker A.C."/>
            <person name="Traylor-Knowles N."/>
        </authorList>
    </citation>
    <scope>NUCLEOTIDE SEQUENCE [LARGE SCALE GENOMIC DNA]</scope>
    <source>
        <strain evidence="19">RSMAS</strain>
        <tissue evidence="19">Whole animal</tissue>
    </source>
</reference>
<comment type="subcellular location">
    <subcellularLocation>
        <location evidence="14">Synaptic cell membrane</location>
        <topology evidence="14">Multi-pass membrane protein</topology>
    </subcellularLocation>
</comment>
<dbReference type="NCBIfam" id="TIGR00860">
    <property type="entry name" value="LIC"/>
    <property type="match status" value="1"/>
</dbReference>
<dbReference type="InterPro" id="IPR006029">
    <property type="entry name" value="Neurotrans-gated_channel_TM"/>
</dbReference>
<dbReference type="Gene3D" id="2.70.170.10">
    <property type="entry name" value="Neurotransmitter-gated ion-channel ligand-binding domain"/>
    <property type="match status" value="1"/>
</dbReference>
<feature type="domain" description="Neurotransmitter-gated ion-channel ligand-binding" evidence="17">
    <location>
        <begin position="88"/>
        <end position="298"/>
    </location>
</feature>
<keyword evidence="4 15" id="KW-0812">Transmembrane</keyword>
<dbReference type="InterPro" id="IPR038050">
    <property type="entry name" value="Neuro_actylchol_rec"/>
</dbReference>
<keyword evidence="11" id="KW-0325">Glycoprotein</keyword>
<evidence type="ECO:0000256" key="4">
    <source>
        <dbReference type="ARBA" id="ARBA00022692"/>
    </source>
</evidence>
<dbReference type="GO" id="GO:0045211">
    <property type="term" value="C:postsynaptic membrane"/>
    <property type="evidence" value="ECO:0007669"/>
    <property type="project" value="InterPro"/>
</dbReference>
<dbReference type="Gene3D" id="1.20.58.390">
    <property type="entry name" value="Neurotransmitter-gated ion-channel transmembrane domain"/>
    <property type="match status" value="1"/>
</dbReference>
<dbReference type="InterPro" id="IPR018000">
    <property type="entry name" value="Neurotransmitter_ion_chnl_CS"/>
</dbReference>
<dbReference type="EMBL" id="RCHS01002992">
    <property type="protein sequence ID" value="RMX44369.1"/>
    <property type="molecule type" value="Genomic_DNA"/>
</dbReference>
<dbReference type="InterPro" id="IPR002394">
    <property type="entry name" value="Nicotinic_acetylcholine_rcpt"/>
</dbReference>
<evidence type="ECO:0000259" key="17">
    <source>
        <dbReference type="Pfam" id="PF02931"/>
    </source>
</evidence>
<dbReference type="OrthoDB" id="5975154at2759"/>
<dbReference type="STRING" id="46731.A0A3M6TSS0"/>
<dbReference type="InterPro" id="IPR006202">
    <property type="entry name" value="Neur_chan_lig-bd"/>
</dbReference>
<keyword evidence="6" id="KW-0770">Synapse</keyword>
<keyword evidence="10" id="KW-0675">Receptor</keyword>
<dbReference type="PRINTS" id="PR00254">
    <property type="entry name" value="NICOTINICR"/>
</dbReference>
<comment type="similarity">
    <text evidence="1">Belongs to the ligand-gated ion channel (TC 1.A.9) family. Acetylcholine receptor (TC 1.A.9.1) subfamily.</text>
</comment>
<comment type="caution">
    <text evidence="19">The sequence shown here is derived from an EMBL/GenBank/DDBJ whole genome shotgun (WGS) entry which is preliminary data.</text>
</comment>
<dbReference type="FunFam" id="1.20.58.390:FF:000043">
    <property type="entry name" value="AcetylCholine Receptor"/>
    <property type="match status" value="1"/>
</dbReference>
<keyword evidence="3" id="KW-1003">Cell membrane</keyword>
<dbReference type="GO" id="GO:0022848">
    <property type="term" value="F:acetylcholine-gated monoatomic cation-selective channel activity"/>
    <property type="evidence" value="ECO:0007669"/>
    <property type="project" value="InterPro"/>
</dbReference>
<dbReference type="PROSITE" id="PS00236">
    <property type="entry name" value="NEUROTR_ION_CHANNEL"/>
    <property type="match status" value="1"/>
</dbReference>
<keyword evidence="20" id="KW-1185">Reference proteome</keyword>
<evidence type="ECO:0000256" key="15">
    <source>
        <dbReference type="RuleBase" id="RU000687"/>
    </source>
</evidence>
<dbReference type="Proteomes" id="UP000275408">
    <property type="component" value="Unassembled WGS sequence"/>
</dbReference>
<dbReference type="CDD" id="cd19051">
    <property type="entry name" value="LGIC_TM_cation"/>
    <property type="match status" value="1"/>
</dbReference>
<dbReference type="PANTHER" id="PTHR18945">
    <property type="entry name" value="NEUROTRANSMITTER GATED ION CHANNEL"/>
    <property type="match status" value="1"/>
</dbReference>
<dbReference type="FunFam" id="2.70.170.10:FF:000016">
    <property type="entry name" value="Nicotinic acetylcholine receptor subunit"/>
    <property type="match status" value="1"/>
</dbReference>
<accession>A0A3M6TSS0</accession>
<feature type="transmembrane region" description="Helical" evidence="15">
    <location>
        <begin position="364"/>
        <end position="387"/>
    </location>
</feature>
<keyword evidence="8 15" id="KW-0472">Membrane</keyword>
<feature type="transmembrane region" description="Helical" evidence="15">
    <location>
        <begin position="330"/>
        <end position="352"/>
    </location>
</feature>
<evidence type="ECO:0000256" key="13">
    <source>
        <dbReference type="ARBA" id="ARBA00023303"/>
    </source>
</evidence>
<dbReference type="GO" id="GO:0004888">
    <property type="term" value="F:transmembrane signaling receptor activity"/>
    <property type="evidence" value="ECO:0007669"/>
    <property type="project" value="InterPro"/>
</dbReference>
<organism evidence="19 20">
    <name type="scientific">Pocillopora damicornis</name>
    <name type="common">Cauliflower coral</name>
    <name type="synonym">Millepora damicornis</name>
    <dbReference type="NCBI Taxonomy" id="46731"/>
    <lineage>
        <taxon>Eukaryota</taxon>
        <taxon>Metazoa</taxon>
        <taxon>Cnidaria</taxon>
        <taxon>Anthozoa</taxon>
        <taxon>Hexacorallia</taxon>
        <taxon>Scleractinia</taxon>
        <taxon>Astrocoeniina</taxon>
        <taxon>Pocilloporidae</taxon>
        <taxon>Pocillopora</taxon>
    </lineage>
</organism>
<keyword evidence="12" id="KW-1071">Ligand-gated ion channel</keyword>
<dbReference type="CDD" id="cd18997">
    <property type="entry name" value="LGIC_ECD_nAChR"/>
    <property type="match status" value="1"/>
</dbReference>
<keyword evidence="13 15" id="KW-0407">Ion channel</keyword>
<sequence length="602" mass="68595">MAGVGRFKFLAEVNDIDNCTKLACKYKERGDFAYLLDGQCFNVKCFSKKSCEIASQPPIVPTALAKLVWSAAPGQRGPDKKIAKIAEHRLLQDIIYTDSYNREVRPALRDSDVVTVLFEVKLVQIVDVDEKAETLKVNVWTTQKWKDPFLKWNPDDYDGISTINVEPNLVWLPVIILYNNAAKGFTGGLEKYKTKVLIGSNGTVTWFSATQFISSCKQNIRFFPFDEQFCYLKFGSWTYNVKYLDMTTDQTTADMSAWIKNGEWEVIDVPVEKNQLYYACCPHPYADITYTIHMKRKVLYYIFNLIIPTTIIVFFILVGFCLPPDTGERITLNITVLLTMTVFLNIASNTLPSTSDSIPLLGDYYLILMIMVCFAILSTCVVLRYYYATPTRMPERLRVIINEWIASLLFFVITKKPKNKGVSQWCGKRTEEACYDCNESNNFMAAQSFIVQNESNTAEERIALIEIRPKNHLPRANGVQNEHQKTPSSASHKKSKSEPAINLSGGASTASEKRLRRRKMSALPKRGNALNTLQNRVMEGLGVLTRRVKEDNETEEIVLEWQFAAIVLDRLFFVLYSLTFIIPLFVFFYASPTPPVSKVEPQ</sequence>
<dbReference type="SUPFAM" id="SSF63712">
    <property type="entry name" value="Nicotinic receptor ligand binding domain-like"/>
    <property type="match status" value="1"/>
</dbReference>
<gene>
    <name evidence="19" type="ORF">pdam_00015999</name>
</gene>
<keyword evidence="5 15" id="KW-1133">Transmembrane helix</keyword>
<evidence type="ECO:0000256" key="10">
    <source>
        <dbReference type="ARBA" id="ARBA00023170"/>
    </source>
</evidence>
<evidence type="ECO:0000259" key="18">
    <source>
        <dbReference type="Pfam" id="PF02932"/>
    </source>
</evidence>
<feature type="transmembrane region" description="Helical" evidence="15">
    <location>
        <begin position="298"/>
        <end position="318"/>
    </location>
</feature>
<evidence type="ECO:0000256" key="7">
    <source>
        <dbReference type="ARBA" id="ARBA00023065"/>
    </source>
</evidence>
<dbReference type="PRINTS" id="PR00252">
    <property type="entry name" value="NRIONCHANNEL"/>
</dbReference>
<evidence type="ECO:0000256" key="3">
    <source>
        <dbReference type="ARBA" id="ARBA00022475"/>
    </source>
</evidence>
<evidence type="ECO:0000313" key="19">
    <source>
        <dbReference type="EMBL" id="RMX44369.1"/>
    </source>
</evidence>
<evidence type="ECO:0000256" key="11">
    <source>
        <dbReference type="ARBA" id="ARBA00023180"/>
    </source>
</evidence>
<dbReference type="AlphaFoldDB" id="A0A3M6TSS0"/>
<name>A0A3M6TSS0_POCDA</name>
<evidence type="ECO:0000256" key="8">
    <source>
        <dbReference type="ARBA" id="ARBA00023136"/>
    </source>
</evidence>
<dbReference type="Pfam" id="PF02931">
    <property type="entry name" value="Neur_chan_LBD"/>
    <property type="match status" value="1"/>
</dbReference>
<keyword evidence="2 15" id="KW-0813">Transport</keyword>
<evidence type="ECO:0000256" key="1">
    <source>
        <dbReference type="ARBA" id="ARBA00009237"/>
    </source>
</evidence>
<dbReference type="InterPro" id="IPR006201">
    <property type="entry name" value="Neur_channel"/>
</dbReference>
<evidence type="ECO:0000256" key="14">
    <source>
        <dbReference type="ARBA" id="ARBA00034099"/>
    </source>
</evidence>
<evidence type="ECO:0000256" key="16">
    <source>
        <dbReference type="SAM" id="MobiDB-lite"/>
    </source>
</evidence>
<evidence type="ECO:0000313" key="20">
    <source>
        <dbReference type="Proteomes" id="UP000275408"/>
    </source>
</evidence>
<dbReference type="Pfam" id="PF02932">
    <property type="entry name" value="Neur_chan_memb"/>
    <property type="match status" value="1"/>
</dbReference>
<feature type="transmembrane region" description="Helical" evidence="15">
    <location>
        <begin position="571"/>
        <end position="590"/>
    </location>
</feature>
<feature type="region of interest" description="Disordered" evidence="16">
    <location>
        <begin position="474"/>
        <end position="526"/>
    </location>
</feature>
<evidence type="ECO:0000256" key="5">
    <source>
        <dbReference type="ARBA" id="ARBA00022989"/>
    </source>
</evidence>
<feature type="compositionally biased region" description="Polar residues" evidence="16">
    <location>
        <begin position="478"/>
        <end position="490"/>
    </location>
</feature>
<dbReference type="InterPro" id="IPR036734">
    <property type="entry name" value="Neur_chan_lig-bd_sf"/>
</dbReference>
<evidence type="ECO:0000256" key="9">
    <source>
        <dbReference type="ARBA" id="ARBA00023157"/>
    </source>
</evidence>
<evidence type="ECO:0000256" key="2">
    <source>
        <dbReference type="ARBA" id="ARBA00022448"/>
    </source>
</evidence>
<evidence type="ECO:0008006" key="21">
    <source>
        <dbReference type="Google" id="ProtNLM"/>
    </source>
</evidence>
<dbReference type="InterPro" id="IPR036719">
    <property type="entry name" value="Neuro-gated_channel_TM_sf"/>
</dbReference>